<reference evidence="9 10" key="1">
    <citation type="journal article" date="2014" name="BMC Vet. Res.">
        <title>First report of Corynebacterium pseudotuberculosis from caseous lymphadenitis lesions in Black Alentejano pig (Sus scrofa domesticus).</title>
        <authorList>
            <person name="Oliveira M."/>
            <person name="Barroco C."/>
            <person name="Mottola C."/>
            <person name="Santos R."/>
            <person name="Lemsaddek A."/>
            <person name="Tavares L."/>
            <person name="Semedo-Lemsaddek T."/>
        </authorList>
    </citation>
    <scope>NUCLEOTIDE SEQUENCE [LARGE SCALE GENOMIC DNA]</scope>
    <source>
        <strain evidence="9 10">PO100/5</strain>
    </source>
</reference>
<evidence type="ECO:0000256" key="3">
    <source>
        <dbReference type="ARBA" id="ARBA00012219"/>
    </source>
</evidence>
<evidence type="ECO:0000256" key="8">
    <source>
        <dbReference type="ARBA" id="ARBA00048258"/>
    </source>
</evidence>
<dbReference type="SUPFAM" id="SSF52374">
    <property type="entry name" value="Nucleotidylyl transferase"/>
    <property type="match status" value="1"/>
</dbReference>
<keyword evidence="7" id="KW-0067">ATP-binding</keyword>
<dbReference type="GO" id="GO:0015940">
    <property type="term" value="P:pantothenate biosynthetic process"/>
    <property type="evidence" value="ECO:0007669"/>
    <property type="project" value="UniProtKB-UniPathway"/>
</dbReference>
<name>A0A7Y4LHB1_9CORY</name>
<dbReference type="EMBL" id="CP021417">
    <property type="protein sequence ID" value="ARU46764.1"/>
    <property type="molecule type" value="Genomic_DNA"/>
</dbReference>
<dbReference type="GO" id="GO:0004592">
    <property type="term" value="F:pantoate-beta-alanine ligase activity"/>
    <property type="evidence" value="ECO:0007669"/>
    <property type="project" value="UniProtKB-EC"/>
</dbReference>
<keyword evidence="4 9" id="KW-0436">Ligase</keyword>
<evidence type="ECO:0000256" key="6">
    <source>
        <dbReference type="ARBA" id="ARBA00022741"/>
    </source>
</evidence>
<dbReference type="OrthoDB" id="9773087at2"/>
<sequence>MFHFGQAQVFDDIAMVSRAFRKQGKPVVLVSIGTQVHAGHVALIRTAKRFPGAVVVVAARENQPVFAEERVDAVYIDHSEPERTLIDASPRLTRRIALLNLVGPTDVIYGEDDYAFLLHTQRAITDLHIPVKVHSVPTVRMPDGIAISSHNALIPAEDREKALALSAAVTAGALRGVDAAKQVLVAAGVEPDYVRCEDNRVYVAATFGGVQLIDSASDLNQE</sequence>
<gene>
    <name evidence="9" type="ORF">CBE74_10240</name>
</gene>
<evidence type="ECO:0000256" key="1">
    <source>
        <dbReference type="ARBA" id="ARBA00004990"/>
    </source>
</evidence>
<reference evidence="9 10" key="4">
    <citation type="journal article" date="2020" name="PLoS ONE">
        <title>Taxonomic classification of strain PO100/5 shows a broader geographic distribution and genetic markers of the recently described Corynebacterium silvaticum.</title>
        <authorList>
            <person name="Viana M.V.C."/>
            <person name="Profeta R."/>
            <person name="da Silva A.L."/>
            <person name="Hurtado R."/>
            <person name="Cerqueira J.C."/>
            <person name="Ribeiro B.F.S."/>
            <person name="Almeida M.O."/>
            <person name="Morais-Rodrigues F."/>
            <person name="Soares S.C."/>
            <person name="Oliveira M."/>
            <person name="Tavares L."/>
            <person name="Figueiredo H."/>
            <person name="Wattam A.R."/>
            <person name="Barh D."/>
            <person name="Ghosh P."/>
            <person name="Silva A."/>
            <person name="Azevedo V."/>
        </authorList>
    </citation>
    <scope>NUCLEOTIDE SEQUENCE [LARGE SCALE GENOMIC DNA]</scope>
    <source>
        <strain evidence="9 10">PO100/5</strain>
    </source>
</reference>
<dbReference type="InterPro" id="IPR003721">
    <property type="entry name" value="Pantoate_ligase"/>
</dbReference>
<dbReference type="Proteomes" id="UP000195652">
    <property type="component" value="Chromosome"/>
</dbReference>
<evidence type="ECO:0000256" key="2">
    <source>
        <dbReference type="ARBA" id="ARBA00009256"/>
    </source>
</evidence>
<comment type="catalytic activity">
    <reaction evidence="8">
        <text>(R)-pantoate + beta-alanine + ATP = (R)-pantothenate + AMP + diphosphate + H(+)</text>
        <dbReference type="Rhea" id="RHEA:10912"/>
        <dbReference type="ChEBI" id="CHEBI:15378"/>
        <dbReference type="ChEBI" id="CHEBI:15980"/>
        <dbReference type="ChEBI" id="CHEBI:29032"/>
        <dbReference type="ChEBI" id="CHEBI:30616"/>
        <dbReference type="ChEBI" id="CHEBI:33019"/>
        <dbReference type="ChEBI" id="CHEBI:57966"/>
        <dbReference type="ChEBI" id="CHEBI:456215"/>
        <dbReference type="EC" id="6.3.2.1"/>
    </reaction>
</comment>
<dbReference type="GeneID" id="75008600"/>
<organism evidence="9 10">
    <name type="scientific">Corynebacterium silvaticum</name>
    <dbReference type="NCBI Taxonomy" id="2320431"/>
    <lineage>
        <taxon>Bacteria</taxon>
        <taxon>Bacillati</taxon>
        <taxon>Actinomycetota</taxon>
        <taxon>Actinomycetes</taxon>
        <taxon>Mycobacteriales</taxon>
        <taxon>Corynebacteriaceae</taxon>
        <taxon>Corynebacterium</taxon>
    </lineage>
</organism>
<reference evidence="9 10" key="2">
    <citation type="journal article" date="2020" name="Antonie Van Leeuwenhoek">
        <title>Phylogenomic characterisation of a novel corynebacterial species pathogenic to animals.</title>
        <authorList>
            <person name="Moller J."/>
            <person name="Musella L."/>
            <person name="Melnikov V."/>
            <person name="Geissdorfer W."/>
            <person name="Burkovski A."/>
            <person name="Sangal V."/>
        </authorList>
    </citation>
    <scope>NUCLEOTIDE SEQUENCE [LARGE SCALE GENOMIC DNA]</scope>
    <source>
        <strain evidence="9 10">PO100/5</strain>
    </source>
</reference>
<dbReference type="KEGG" id="csil:CBE74_10240"/>
<dbReference type="InterPro" id="IPR042176">
    <property type="entry name" value="Pantoate_ligase_C"/>
</dbReference>
<dbReference type="UniPathway" id="UPA00028">
    <property type="reaction ID" value="UER00005"/>
</dbReference>
<keyword evidence="6" id="KW-0547">Nucleotide-binding</keyword>
<dbReference type="PANTHER" id="PTHR21299:SF1">
    <property type="entry name" value="PANTOATE--BETA-ALANINE LIGASE"/>
    <property type="match status" value="1"/>
</dbReference>
<evidence type="ECO:0000313" key="10">
    <source>
        <dbReference type="Proteomes" id="UP000195652"/>
    </source>
</evidence>
<proteinExistence type="inferred from homology"/>
<dbReference type="GO" id="GO:0005524">
    <property type="term" value="F:ATP binding"/>
    <property type="evidence" value="ECO:0007669"/>
    <property type="project" value="UniProtKB-KW"/>
</dbReference>
<evidence type="ECO:0000256" key="4">
    <source>
        <dbReference type="ARBA" id="ARBA00022598"/>
    </source>
</evidence>
<reference evidence="9 10" key="3">
    <citation type="journal article" date="2020" name="Int. J. Syst. Evol. Microbiol.">
        <title>Corynebacterium silvaticum sp. nov., a unique group of NTTB corynebacteria in wild boar and roe deer.</title>
        <authorList>
            <person name="Dangel A."/>
            <person name="Berger A."/>
            <person name="Rau J."/>
            <person name="Eisenberg T."/>
            <person name="Kampfer P."/>
            <person name="Margos G."/>
            <person name="Contzen M."/>
            <person name="Busse H.J."/>
            <person name="Konrad R."/>
            <person name="Peters M."/>
            <person name="Sting R."/>
            <person name="Sing A."/>
        </authorList>
    </citation>
    <scope>NUCLEOTIDE SEQUENCE [LARGE SCALE GENOMIC DNA]</scope>
    <source>
        <strain evidence="9 10">PO100/5</strain>
    </source>
</reference>
<comment type="pathway">
    <text evidence="1">Cofactor biosynthesis; (R)-pantothenate biosynthesis; (R)-pantothenate from (R)-pantoate and beta-alanine: step 1/1.</text>
</comment>
<evidence type="ECO:0000256" key="7">
    <source>
        <dbReference type="ARBA" id="ARBA00022840"/>
    </source>
</evidence>
<dbReference type="PANTHER" id="PTHR21299">
    <property type="entry name" value="CYTIDYLATE KINASE/PANTOATE-BETA-ALANINE LIGASE"/>
    <property type="match status" value="1"/>
</dbReference>
<comment type="similarity">
    <text evidence="2">Belongs to the pantothenate synthetase family.</text>
</comment>
<dbReference type="AlphaFoldDB" id="A0A7Y4LHB1"/>
<accession>A0A7Y4LHB1</accession>
<dbReference type="Gene3D" id="3.30.1300.10">
    <property type="entry name" value="Pantoate-beta-alanine ligase, C-terminal domain"/>
    <property type="match status" value="1"/>
</dbReference>
<evidence type="ECO:0000256" key="5">
    <source>
        <dbReference type="ARBA" id="ARBA00022655"/>
    </source>
</evidence>
<dbReference type="InterPro" id="IPR014729">
    <property type="entry name" value="Rossmann-like_a/b/a_fold"/>
</dbReference>
<dbReference type="RefSeq" id="WP_087454550.1">
    <property type="nucleotide sequence ID" value="NZ_CP021417.2"/>
</dbReference>
<dbReference type="EC" id="6.3.2.1" evidence="3"/>
<keyword evidence="10" id="KW-1185">Reference proteome</keyword>
<evidence type="ECO:0000313" key="9">
    <source>
        <dbReference type="EMBL" id="ARU46764.1"/>
    </source>
</evidence>
<dbReference type="Pfam" id="PF02569">
    <property type="entry name" value="Pantoate_ligase"/>
    <property type="match status" value="1"/>
</dbReference>
<dbReference type="Gene3D" id="3.40.50.620">
    <property type="entry name" value="HUPs"/>
    <property type="match status" value="2"/>
</dbReference>
<protein>
    <recommendedName>
        <fullName evidence="3">pantoate--beta-alanine ligase (AMP-forming)</fullName>
        <ecNumber evidence="3">6.3.2.1</ecNumber>
    </recommendedName>
</protein>
<keyword evidence="5" id="KW-0566">Pantothenate biosynthesis</keyword>